<feature type="compositionally biased region" description="Basic and acidic residues" evidence="1">
    <location>
        <begin position="36"/>
        <end position="52"/>
    </location>
</feature>
<keyword evidence="3" id="KW-1185">Reference proteome</keyword>
<dbReference type="EMBL" id="JAHRIM010000722">
    <property type="protein sequence ID" value="MEQ2258434.1"/>
    <property type="molecule type" value="Genomic_DNA"/>
</dbReference>
<comment type="caution">
    <text evidence="2">The sequence shown here is derived from an EMBL/GenBank/DDBJ whole genome shotgun (WGS) entry which is preliminary data.</text>
</comment>
<feature type="region of interest" description="Disordered" evidence="1">
    <location>
        <begin position="1"/>
        <end position="75"/>
    </location>
</feature>
<sequence length="75" mass="7654">GKPEQGAGPAVAGKTKRPVGTSDISPRLSCAGGLGVREDADGERQQPRRDPEASQEMAEAPGFHGRASPEQGMAG</sequence>
<name>A0ABV0VN67_9TELE</name>
<evidence type="ECO:0000313" key="2">
    <source>
        <dbReference type="EMBL" id="MEQ2258434.1"/>
    </source>
</evidence>
<evidence type="ECO:0000256" key="1">
    <source>
        <dbReference type="SAM" id="MobiDB-lite"/>
    </source>
</evidence>
<dbReference type="Proteomes" id="UP001444071">
    <property type="component" value="Unassembled WGS sequence"/>
</dbReference>
<feature type="non-terminal residue" evidence="2">
    <location>
        <position position="1"/>
    </location>
</feature>
<proteinExistence type="predicted"/>
<organism evidence="2 3">
    <name type="scientific">Xenotaenia resolanae</name>
    <dbReference type="NCBI Taxonomy" id="208358"/>
    <lineage>
        <taxon>Eukaryota</taxon>
        <taxon>Metazoa</taxon>
        <taxon>Chordata</taxon>
        <taxon>Craniata</taxon>
        <taxon>Vertebrata</taxon>
        <taxon>Euteleostomi</taxon>
        <taxon>Actinopterygii</taxon>
        <taxon>Neopterygii</taxon>
        <taxon>Teleostei</taxon>
        <taxon>Neoteleostei</taxon>
        <taxon>Acanthomorphata</taxon>
        <taxon>Ovalentaria</taxon>
        <taxon>Atherinomorphae</taxon>
        <taxon>Cyprinodontiformes</taxon>
        <taxon>Goodeidae</taxon>
        <taxon>Xenotaenia</taxon>
    </lineage>
</organism>
<accession>A0ABV0VN67</accession>
<gene>
    <name evidence="2" type="ORF">XENORESO_019419</name>
</gene>
<evidence type="ECO:0000313" key="3">
    <source>
        <dbReference type="Proteomes" id="UP001444071"/>
    </source>
</evidence>
<reference evidence="2 3" key="1">
    <citation type="submission" date="2021-06" db="EMBL/GenBank/DDBJ databases">
        <authorList>
            <person name="Palmer J.M."/>
        </authorList>
    </citation>
    <scope>NUCLEOTIDE SEQUENCE [LARGE SCALE GENOMIC DNA]</scope>
    <source>
        <strain evidence="2 3">XR_2019</strain>
        <tissue evidence="2">Muscle</tissue>
    </source>
</reference>
<protein>
    <submittedName>
        <fullName evidence="2">Uncharacterized protein</fullName>
    </submittedName>
</protein>